<dbReference type="Pfam" id="PF04325">
    <property type="entry name" value="DUF465"/>
    <property type="match status" value="1"/>
</dbReference>
<dbReference type="RefSeq" id="WP_306884017.1">
    <property type="nucleotide sequence ID" value="NZ_JAUSUL010000001.1"/>
</dbReference>
<accession>A0AAE3VLN0</accession>
<name>A0AAE3VLN0_9HYPH</name>
<dbReference type="Gene3D" id="6.10.280.50">
    <property type="match status" value="1"/>
</dbReference>
<gene>
    <name evidence="1" type="ORF">J2S73_000680</name>
</gene>
<keyword evidence="2" id="KW-1185">Reference proteome</keyword>
<dbReference type="InterPro" id="IPR038444">
    <property type="entry name" value="DUF465_sf"/>
</dbReference>
<comment type="caution">
    <text evidence="1">The sequence shown here is derived from an EMBL/GenBank/DDBJ whole genome shotgun (WGS) entry which is preliminary data.</text>
</comment>
<organism evidence="1 2">
    <name type="scientific">Amorphus orientalis</name>
    <dbReference type="NCBI Taxonomy" id="649198"/>
    <lineage>
        <taxon>Bacteria</taxon>
        <taxon>Pseudomonadati</taxon>
        <taxon>Pseudomonadota</taxon>
        <taxon>Alphaproteobacteria</taxon>
        <taxon>Hyphomicrobiales</taxon>
        <taxon>Amorphaceae</taxon>
        <taxon>Amorphus</taxon>
    </lineage>
</organism>
<dbReference type="InterPro" id="IPR007420">
    <property type="entry name" value="DUF465"/>
</dbReference>
<evidence type="ECO:0000313" key="2">
    <source>
        <dbReference type="Proteomes" id="UP001229244"/>
    </source>
</evidence>
<sequence length="65" mass="7315">MTIDAHVAELERRHAALEQELHTAMMQPATDDLTVADIKRRKLALKDEIERLRQPNGHAMASGRG</sequence>
<dbReference type="AlphaFoldDB" id="A0AAE3VLN0"/>
<protein>
    <recommendedName>
        <fullName evidence="3">DUF465 domain-containing protein</fullName>
    </recommendedName>
</protein>
<dbReference type="EMBL" id="JAUSUL010000001">
    <property type="protein sequence ID" value="MDQ0314243.1"/>
    <property type="molecule type" value="Genomic_DNA"/>
</dbReference>
<evidence type="ECO:0000313" key="1">
    <source>
        <dbReference type="EMBL" id="MDQ0314243.1"/>
    </source>
</evidence>
<proteinExistence type="predicted"/>
<reference evidence="1" key="1">
    <citation type="submission" date="2023-07" db="EMBL/GenBank/DDBJ databases">
        <title>Genomic Encyclopedia of Type Strains, Phase IV (KMG-IV): sequencing the most valuable type-strain genomes for metagenomic binning, comparative biology and taxonomic classification.</title>
        <authorList>
            <person name="Goeker M."/>
        </authorList>
    </citation>
    <scope>NUCLEOTIDE SEQUENCE</scope>
    <source>
        <strain evidence="1">DSM 21202</strain>
    </source>
</reference>
<evidence type="ECO:0008006" key="3">
    <source>
        <dbReference type="Google" id="ProtNLM"/>
    </source>
</evidence>
<dbReference type="Proteomes" id="UP001229244">
    <property type="component" value="Unassembled WGS sequence"/>
</dbReference>